<dbReference type="AlphaFoldDB" id="A0A8F6TY73"/>
<dbReference type="InterPro" id="IPR047726">
    <property type="entry name" value="CsgH_dom"/>
</dbReference>
<dbReference type="Pfam" id="PF21112">
    <property type="entry name" value="CsgH"/>
    <property type="match status" value="1"/>
</dbReference>
<evidence type="ECO:0000313" key="3">
    <source>
        <dbReference type="Proteomes" id="UP000825009"/>
    </source>
</evidence>
<proteinExistence type="predicted"/>
<dbReference type="NCBIfam" id="NF041112">
    <property type="entry name" value="chap_CsgH_alph"/>
    <property type="match status" value="1"/>
</dbReference>
<sequence>MTQFFKTHTAPKVAAAIAAITTAVLGCTAISAETGAAPREPHAQTAVPVACALSIGTSNGLLQLEPVIQASEAVSGIYQLRVEGPGTRMNQGGPFSLRAGQTLELGRMMTSGSAANLDTEMTLTIDGRTYSCPTAS</sequence>
<evidence type="ECO:0000313" key="2">
    <source>
        <dbReference type="EMBL" id="QXT39887.1"/>
    </source>
</evidence>
<dbReference type="RefSeq" id="WP_219002858.1">
    <property type="nucleotide sequence ID" value="NZ_CP079194.1"/>
</dbReference>
<dbReference type="PROSITE" id="PS51257">
    <property type="entry name" value="PROKAR_LIPOPROTEIN"/>
    <property type="match status" value="1"/>
</dbReference>
<name>A0A8F6TY73_9RHOB</name>
<gene>
    <name evidence="2" type="ORF">KYE46_01090</name>
</gene>
<dbReference type="KEGG" id="gce:KYE46_01090"/>
<accession>A0A8F6TY73</accession>
<feature type="domain" description="CsgH-like" evidence="1">
    <location>
        <begin position="49"/>
        <end position="132"/>
    </location>
</feature>
<dbReference type="Proteomes" id="UP000825009">
    <property type="component" value="Chromosome"/>
</dbReference>
<evidence type="ECO:0000259" key="1">
    <source>
        <dbReference type="Pfam" id="PF21112"/>
    </source>
</evidence>
<keyword evidence="3" id="KW-1185">Reference proteome</keyword>
<protein>
    <recommendedName>
        <fullName evidence="1">CsgH-like domain-containing protein</fullName>
    </recommendedName>
</protein>
<dbReference type="EMBL" id="CP079194">
    <property type="protein sequence ID" value="QXT39887.1"/>
    <property type="molecule type" value="Genomic_DNA"/>
</dbReference>
<organism evidence="2 3">
    <name type="scientific">Gymnodinialimonas ceratoperidinii</name>
    <dbReference type="NCBI Taxonomy" id="2856823"/>
    <lineage>
        <taxon>Bacteria</taxon>
        <taxon>Pseudomonadati</taxon>
        <taxon>Pseudomonadota</taxon>
        <taxon>Alphaproteobacteria</taxon>
        <taxon>Rhodobacterales</taxon>
        <taxon>Paracoccaceae</taxon>
        <taxon>Gymnodinialimonas</taxon>
    </lineage>
</organism>
<dbReference type="InterPro" id="IPR048632">
    <property type="entry name" value="CsgH-like"/>
</dbReference>
<reference evidence="2 3" key="1">
    <citation type="submission" date="2021-07" db="EMBL/GenBank/DDBJ databases">
        <title>A novel Jannaschia species isolated from marine dinoflagellate Ceratoperidinium margalefii.</title>
        <authorList>
            <person name="Jiang Y."/>
            <person name="Li Z."/>
        </authorList>
    </citation>
    <scope>NUCLEOTIDE SEQUENCE [LARGE SCALE GENOMIC DNA]</scope>
    <source>
        <strain evidence="2 3">J12C1-MA-4</strain>
    </source>
</reference>